<evidence type="ECO:0000313" key="2">
    <source>
        <dbReference type="Proteomes" id="UP001163324"/>
    </source>
</evidence>
<reference evidence="1" key="1">
    <citation type="submission" date="2022-10" db="EMBL/GenBank/DDBJ databases">
        <title>Complete Genome of Trichothecium roseum strain YXFP-22015, a Plant Pathogen Isolated from Citrus.</title>
        <authorList>
            <person name="Wang Y."/>
            <person name="Zhu L."/>
        </authorList>
    </citation>
    <scope>NUCLEOTIDE SEQUENCE</scope>
    <source>
        <strain evidence="1">YXFP-22015</strain>
    </source>
</reference>
<accession>A0ACC0UW40</accession>
<keyword evidence="2" id="KW-1185">Reference proteome</keyword>
<dbReference type="Proteomes" id="UP001163324">
    <property type="component" value="Chromosome 7"/>
</dbReference>
<name>A0ACC0UW40_9HYPO</name>
<sequence length="238" mass="25553">MTGEEQAKMAYPAWDFNPVPEALSSFTQGFEASLAQARTRLPFPALLGGLATSALVFLPRAAAAADRADRLLLIQRAAHDSMPNKWEPPGGAADPEDPSVLHACARELFEEAGLVASRVLRVVGDGDDVDGDYGSAGMVFMNRSGTRLFVKFCFEVEVEAEAGAAAGVDGADGDGRPVVRLDANEHQDWVWATEEEVKNDVTADGKPIPVTTLGQKRILLNAFRLRREEAEAEAKGET</sequence>
<dbReference type="EMBL" id="CM047946">
    <property type="protein sequence ID" value="KAI9897732.1"/>
    <property type="molecule type" value="Genomic_DNA"/>
</dbReference>
<organism evidence="1 2">
    <name type="scientific">Trichothecium roseum</name>
    <dbReference type="NCBI Taxonomy" id="47278"/>
    <lineage>
        <taxon>Eukaryota</taxon>
        <taxon>Fungi</taxon>
        <taxon>Dikarya</taxon>
        <taxon>Ascomycota</taxon>
        <taxon>Pezizomycotina</taxon>
        <taxon>Sordariomycetes</taxon>
        <taxon>Hypocreomycetidae</taxon>
        <taxon>Hypocreales</taxon>
        <taxon>Hypocreales incertae sedis</taxon>
        <taxon>Trichothecium</taxon>
    </lineage>
</organism>
<evidence type="ECO:0000313" key="1">
    <source>
        <dbReference type="EMBL" id="KAI9897732.1"/>
    </source>
</evidence>
<comment type="caution">
    <text evidence="1">The sequence shown here is derived from an EMBL/GenBank/DDBJ whole genome shotgun (WGS) entry which is preliminary data.</text>
</comment>
<proteinExistence type="predicted"/>
<gene>
    <name evidence="1" type="ORF">N3K66_007588</name>
</gene>
<protein>
    <submittedName>
        <fullName evidence="1">Uncharacterized protein</fullName>
    </submittedName>
</protein>